<evidence type="ECO:0000256" key="1">
    <source>
        <dbReference type="SAM" id="MobiDB-lite"/>
    </source>
</evidence>
<organism evidence="2 3">
    <name type="scientific">Photobacterium profundum (strain SS9)</name>
    <dbReference type="NCBI Taxonomy" id="298386"/>
    <lineage>
        <taxon>Bacteria</taxon>
        <taxon>Pseudomonadati</taxon>
        <taxon>Pseudomonadota</taxon>
        <taxon>Gammaproteobacteria</taxon>
        <taxon>Vibrionales</taxon>
        <taxon>Vibrionaceae</taxon>
        <taxon>Photobacterium</taxon>
    </lineage>
</organism>
<reference evidence="3" key="1">
    <citation type="journal article" date="2005" name="Science">
        <title>Life at depth: Photobacterium profundum genome sequence and expression analysis.</title>
        <authorList>
            <person name="Vezzi A."/>
            <person name="Campanaro S."/>
            <person name="D'Angelo M."/>
            <person name="Simonato F."/>
            <person name="Vitulo N."/>
            <person name="Lauro F.M."/>
            <person name="Cestaro A."/>
            <person name="Malacrida G."/>
            <person name="Simionati B."/>
            <person name="Cannata N."/>
            <person name="Romualdi C."/>
            <person name="Bartlett D.H."/>
            <person name="Valle G."/>
        </authorList>
    </citation>
    <scope>NUCLEOTIDE SEQUENCE [LARGE SCALE GENOMIC DNA]</scope>
    <source>
        <strain evidence="3">ATCC BAA-1253 / SS9</strain>
    </source>
</reference>
<proteinExistence type="predicted"/>
<keyword evidence="3" id="KW-1185">Reference proteome</keyword>
<dbReference type="KEGG" id="ppr:PBPRA1948"/>
<dbReference type="EMBL" id="CR378669">
    <property type="protein sequence ID" value="CAG20352.1"/>
    <property type="molecule type" value="Genomic_DNA"/>
</dbReference>
<dbReference type="RefSeq" id="WP_011218655.1">
    <property type="nucleotide sequence ID" value="NC_006370.1"/>
</dbReference>
<protein>
    <submittedName>
        <fullName evidence="2">Uncharacterized protein</fullName>
    </submittedName>
</protein>
<gene>
    <name evidence="2" type="ordered locus">PBPRA1948</name>
</gene>
<dbReference type="Proteomes" id="UP000000593">
    <property type="component" value="Chromosome 1"/>
</dbReference>
<dbReference type="HOGENOM" id="CLU_2220692_0_0_6"/>
<accession>Q6LQS4</accession>
<sequence length="106" mass="12349">MFGKLKNKAKELSSSNDTDNEMGSRKINEIIQSQWPKIEGILLERMIPLAGDKINDDEFITKAFENTYEFLPMPIRMLLSKEKFVSYCKTHKEPLIEKINELNNVK</sequence>
<evidence type="ECO:0000313" key="3">
    <source>
        <dbReference type="Proteomes" id="UP000000593"/>
    </source>
</evidence>
<name>Q6LQS4_PHOPR</name>
<feature type="region of interest" description="Disordered" evidence="1">
    <location>
        <begin position="1"/>
        <end position="25"/>
    </location>
</feature>
<evidence type="ECO:0000313" key="2">
    <source>
        <dbReference type="EMBL" id="CAG20352.1"/>
    </source>
</evidence>
<dbReference type="AlphaFoldDB" id="Q6LQS4"/>